<dbReference type="EMBL" id="BKCJ011432761">
    <property type="protein sequence ID" value="GFD33213.1"/>
    <property type="molecule type" value="Genomic_DNA"/>
</dbReference>
<gene>
    <name evidence="2" type="ORF">Tci_905182</name>
</gene>
<protein>
    <submittedName>
        <fullName evidence="2">Uncharacterized protein</fullName>
    </submittedName>
</protein>
<dbReference type="AlphaFoldDB" id="A0A699VG00"/>
<feature type="region of interest" description="Disordered" evidence="1">
    <location>
        <begin position="1"/>
        <end position="28"/>
    </location>
</feature>
<sequence>MGSSTSSHNTQSIAFVSSNNTDNTNESVSTVPSVFAASSKATVSTLLNVDSLSDAVIYSFFASQSNSPQLDNKDLKQIDPDDLEEINLKWQMAMLTIRAR</sequence>
<proteinExistence type="predicted"/>
<comment type="caution">
    <text evidence="2">The sequence shown here is derived from an EMBL/GenBank/DDBJ whole genome shotgun (WGS) entry which is preliminary data.</text>
</comment>
<accession>A0A699VG00</accession>
<name>A0A699VG00_TANCI</name>
<evidence type="ECO:0000313" key="2">
    <source>
        <dbReference type="EMBL" id="GFD33213.1"/>
    </source>
</evidence>
<feature type="non-terminal residue" evidence="2">
    <location>
        <position position="100"/>
    </location>
</feature>
<reference evidence="2" key="1">
    <citation type="journal article" date="2019" name="Sci. Rep.">
        <title>Draft genome of Tanacetum cinerariifolium, the natural source of mosquito coil.</title>
        <authorList>
            <person name="Yamashiro T."/>
            <person name="Shiraishi A."/>
            <person name="Satake H."/>
            <person name="Nakayama K."/>
        </authorList>
    </citation>
    <scope>NUCLEOTIDE SEQUENCE</scope>
</reference>
<organism evidence="2">
    <name type="scientific">Tanacetum cinerariifolium</name>
    <name type="common">Dalmatian daisy</name>
    <name type="synonym">Chrysanthemum cinerariifolium</name>
    <dbReference type="NCBI Taxonomy" id="118510"/>
    <lineage>
        <taxon>Eukaryota</taxon>
        <taxon>Viridiplantae</taxon>
        <taxon>Streptophyta</taxon>
        <taxon>Embryophyta</taxon>
        <taxon>Tracheophyta</taxon>
        <taxon>Spermatophyta</taxon>
        <taxon>Magnoliopsida</taxon>
        <taxon>eudicotyledons</taxon>
        <taxon>Gunneridae</taxon>
        <taxon>Pentapetalae</taxon>
        <taxon>asterids</taxon>
        <taxon>campanulids</taxon>
        <taxon>Asterales</taxon>
        <taxon>Asteraceae</taxon>
        <taxon>Asteroideae</taxon>
        <taxon>Anthemideae</taxon>
        <taxon>Anthemidinae</taxon>
        <taxon>Tanacetum</taxon>
    </lineage>
</organism>
<evidence type="ECO:0000256" key="1">
    <source>
        <dbReference type="SAM" id="MobiDB-lite"/>
    </source>
</evidence>